<dbReference type="Proteomes" id="UP001251870">
    <property type="component" value="Unassembled WGS sequence"/>
</dbReference>
<feature type="region of interest" description="Disordered" evidence="1">
    <location>
        <begin position="46"/>
        <end position="77"/>
    </location>
</feature>
<dbReference type="RefSeq" id="WP_310548330.1">
    <property type="nucleotide sequence ID" value="NZ_JAVKGR010000006.1"/>
</dbReference>
<dbReference type="EMBL" id="JAVKGR010000006">
    <property type="protein sequence ID" value="MDR8019345.1"/>
    <property type="molecule type" value="Genomic_DNA"/>
</dbReference>
<reference evidence="2 3" key="1">
    <citation type="submission" date="2023-09" db="EMBL/GenBank/DDBJ databases">
        <title>Description of three actinobacteria isolated from air of manufacturing shop in a pharmaceutical factory.</title>
        <authorList>
            <person name="Zhang D.-F."/>
        </authorList>
    </citation>
    <scope>NUCLEOTIDE SEQUENCE [LARGE SCALE GENOMIC DNA]</scope>
    <source>
        <strain evidence="2 3">LY-0111</strain>
    </source>
</reference>
<feature type="region of interest" description="Disordered" evidence="1">
    <location>
        <begin position="1"/>
        <end position="26"/>
    </location>
</feature>
<sequence length="77" mass="9000">MTDAANAVETARSERKATQQRNQQERFTLLSTELAADELRNLSVANDARRIETRRAEQEQTQRRRPSQQEPQLDLFE</sequence>
<feature type="compositionally biased region" description="Basic and acidic residues" evidence="1">
    <location>
        <begin position="47"/>
        <end position="62"/>
    </location>
</feature>
<evidence type="ECO:0000256" key="1">
    <source>
        <dbReference type="SAM" id="MobiDB-lite"/>
    </source>
</evidence>
<protein>
    <submittedName>
        <fullName evidence="2">Uncharacterized protein</fullName>
    </submittedName>
</protein>
<name>A0ABU2DSS2_9MICC</name>
<proteinExistence type="predicted"/>
<evidence type="ECO:0000313" key="2">
    <source>
        <dbReference type="EMBL" id="MDR8019345.1"/>
    </source>
</evidence>
<evidence type="ECO:0000313" key="3">
    <source>
        <dbReference type="Proteomes" id="UP001251870"/>
    </source>
</evidence>
<gene>
    <name evidence="2" type="ORF">RIL96_07170</name>
</gene>
<keyword evidence="3" id="KW-1185">Reference proteome</keyword>
<accession>A0ABU2DSS2</accession>
<organism evidence="2 3">
    <name type="scientific">Nesterenkonia aerolata</name>
    <dbReference type="NCBI Taxonomy" id="3074079"/>
    <lineage>
        <taxon>Bacteria</taxon>
        <taxon>Bacillati</taxon>
        <taxon>Actinomycetota</taxon>
        <taxon>Actinomycetes</taxon>
        <taxon>Micrococcales</taxon>
        <taxon>Micrococcaceae</taxon>
        <taxon>Nesterenkonia</taxon>
    </lineage>
</organism>
<comment type="caution">
    <text evidence="2">The sequence shown here is derived from an EMBL/GenBank/DDBJ whole genome shotgun (WGS) entry which is preliminary data.</text>
</comment>